<comment type="caution">
    <text evidence="2">The sequence shown here is derived from an EMBL/GenBank/DDBJ whole genome shotgun (WGS) entry which is preliminary data.</text>
</comment>
<dbReference type="EMBL" id="BGZK01000376">
    <property type="protein sequence ID" value="GBP40063.1"/>
    <property type="molecule type" value="Genomic_DNA"/>
</dbReference>
<dbReference type="Proteomes" id="UP000299102">
    <property type="component" value="Unassembled WGS sequence"/>
</dbReference>
<accession>A0A4C1VMY6</accession>
<sequence>MHRVRVRNRASVGATVARRAYSPAPYLCMRIDATRLFGAEIVLGNR</sequence>
<evidence type="ECO:0000313" key="1">
    <source>
        <dbReference type="EMBL" id="GBP10281.1"/>
    </source>
</evidence>
<reference evidence="2 3" key="1">
    <citation type="journal article" date="2019" name="Commun. Biol.">
        <title>The bagworm genome reveals a unique fibroin gene that provides high tensile strength.</title>
        <authorList>
            <person name="Kono N."/>
            <person name="Nakamura H."/>
            <person name="Ohtoshi R."/>
            <person name="Tomita M."/>
            <person name="Numata K."/>
            <person name="Arakawa K."/>
        </authorList>
    </citation>
    <scope>NUCLEOTIDE SEQUENCE [LARGE SCALE GENOMIC DNA]</scope>
</reference>
<proteinExistence type="predicted"/>
<dbReference type="OrthoDB" id="66620at2759"/>
<gene>
    <name evidence="2" type="ORF">EVAR_33636_1</name>
    <name evidence="1" type="ORF">EVAR_91940_1</name>
</gene>
<organism evidence="2 3">
    <name type="scientific">Eumeta variegata</name>
    <name type="common">Bagworm moth</name>
    <name type="synonym">Eumeta japonica</name>
    <dbReference type="NCBI Taxonomy" id="151549"/>
    <lineage>
        <taxon>Eukaryota</taxon>
        <taxon>Metazoa</taxon>
        <taxon>Ecdysozoa</taxon>
        <taxon>Arthropoda</taxon>
        <taxon>Hexapoda</taxon>
        <taxon>Insecta</taxon>
        <taxon>Pterygota</taxon>
        <taxon>Neoptera</taxon>
        <taxon>Endopterygota</taxon>
        <taxon>Lepidoptera</taxon>
        <taxon>Glossata</taxon>
        <taxon>Ditrysia</taxon>
        <taxon>Tineoidea</taxon>
        <taxon>Psychidae</taxon>
        <taxon>Oiketicinae</taxon>
        <taxon>Eumeta</taxon>
    </lineage>
</organism>
<evidence type="ECO:0000313" key="2">
    <source>
        <dbReference type="EMBL" id="GBP40063.1"/>
    </source>
</evidence>
<feature type="non-terminal residue" evidence="2">
    <location>
        <position position="46"/>
    </location>
</feature>
<name>A0A4C1VMY6_EUMVA</name>
<dbReference type="EMBL" id="BGZK01004673">
    <property type="protein sequence ID" value="GBP10281.1"/>
    <property type="molecule type" value="Genomic_DNA"/>
</dbReference>
<dbReference type="AlphaFoldDB" id="A0A4C1VMY6"/>
<protein>
    <submittedName>
        <fullName evidence="2">Uncharacterized protein</fullName>
    </submittedName>
</protein>
<keyword evidence="3" id="KW-1185">Reference proteome</keyword>
<evidence type="ECO:0000313" key="3">
    <source>
        <dbReference type="Proteomes" id="UP000299102"/>
    </source>
</evidence>